<reference evidence="4" key="1">
    <citation type="journal article" date="2019" name="Int. J. Syst. Evol. Microbiol.">
        <title>The Global Catalogue of Microorganisms (GCM) 10K type strain sequencing project: providing services to taxonomists for standard genome sequencing and annotation.</title>
        <authorList>
            <consortium name="The Broad Institute Genomics Platform"/>
            <consortium name="The Broad Institute Genome Sequencing Center for Infectious Disease"/>
            <person name="Wu L."/>
            <person name="Ma J."/>
        </authorList>
    </citation>
    <scope>NUCLEOTIDE SEQUENCE [LARGE SCALE GENOMIC DNA]</scope>
    <source>
        <strain evidence="4">JCM 17809</strain>
    </source>
</reference>
<comment type="caution">
    <text evidence="3">The sequence shown here is derived from an EMBL/GenBank/DDBJ whole genome shotgun (WGS) entry which is preliminary data.</text>
</comment>
<dbReference type="Gene3D" id="1.10.260.40">
    <property type="entry name" value="lambda repressor-like DNA-binding domains"/>
    <property type="match status" value="1"/>
</dbReference>
<dbReference type="InterPro" id="IPR001387">
    <property type="entry name" value="Cro/C1-type_HTH"/>
</dbReference>
<dbReference type="PROSITE" id="PS50943">
    <property type="entry name" value="HTH_CROC1"/>
    <property type="match status" value="1"/>
</dbReference>
<evidence type="ECO:0000256" key="1">
    <source>
        <dbReference type="SAM" id="MobiDB-lite"/>
    </source>
</evidence>
<proteinExistence type="predicted"/>
<evidence type="ECO:0000259" key="2">
    <source>
        <dbReference type="PROSITE" id="PS50943"/>
    </source>
</evidence>
<dbReference type="CDD" id="cd00093">
    <property type="entry name" value="HTH_XRE"/>
    <property type="match status" value="1"/>
</dbReference>
<protein>
    <recommendedName>
        <fullName evidence="2">HTH cro/C1-type domain-containing protein</fullName>
    </recommendedName>
</protein>
<dbReference type="SUPFAM" id="SSF47413">
    <property type="entry name" value="lambda repressor-like DNA-binding domains"/>
    <property type="match status" value="1"/>
</dbReference>
<dbReference type="RefSeq" id="WP_345204861.1">
    <property type="nucleotide sequence ID" value="NZ_BAABGM010000011.1"/>
</dbReference>
<evidence type="ECO:0000313" key="3">
    <source>
        <dbReference type="EMBL" id="GAA4404923.1"/>
    </source>
</evidence>
<keyword evidence="4" id="KW-1185">Reference proteome</keyword>
<gene>
    <name evidence="3" type="ORF">GCM10023168_18130</name>
</gene>
<feature type="region of interest" description="Disordered" evidence="1">
    <location>
        <begin position="67"/>
        <end position="89"/>
    </location>
</feature>
<sequence length="89" mass="9326">MLTTVRDLGAAVRAARHEGGLSQQVLADRAGVPRQWVSRLETGSNPGAELRKVLDVLAALGLAVELGPSPEPSSLNEDPFADMFAGETS</sequence>
<dbReference type="SMART" id="SM00530">
    <property type="entry name" value="HTH_XRE"/>
    <property type="match status" value="1"/>
</dbReference>
<dbReference type="Proteomes" id="UP001500945">
    <property type="component" value="Unassembled WGS sequence"/>
</dbReference>
<evidence type="ECO:0000313" key="4">
    <source>
        <dbReference type="Proteomes" id="UP001500945"/>
    </source>
</evidence>
<organism evidence="3 4">
    <name type="scientific">Fodinibacter luteus</name>
    <dbReference type="NCBI Taxonomy" id="552064"/>
    <lineage>
        <taxon>Bacteria</taxon>
        <taxon>Bacillati</taxon>
        <taxon>Actinomycetota</taxon>
        <taxon>Actinomycetes</taxon>
        <taxon>Micrococcales</taxon>
        <taxon>Intrasporangiaceae</taxon>
        <taxon>Fodinibacter (ex Wang et al. 2009)</taxon>
    </lineage>
</organism>
<dbReference type="Pfam" id="PF13560">
    <property type="entry name" value="HTH_31"/>
    <property type="match status" value="1"/>
</dbReference>
<accession>A0ABP8KFC6</accession>
<feature type="domain" description="HTH cro/C1-type" evidence="2">
    <location>
        <begin position="12"/>
        <end position="66"/>
    </location>
</feature>
<dbReference type="EMBL" id="BAABGM010000011">
    <property type="protein sequence ID" value="GAA4404923.1"/>
    <property type="molecule type" value="Genomic_DNA"/>
</dbReference>
<dbReference type="InterPro" id="IPR010982">
    <property type="entry name" value="Lambda_DNA-bd_dom_sf"/>
</dbReference>
<name>A0ABP8KFC6_9MICO</name>